<feature type="chain" id="PRO_5010868269" evidence="1">
    <location>
        <begin position="26"/>
        <end position="178"/>
    </location>
</feature>
<feature type="signal peptide" evidence="1">
    <location>
        <begin position="1"/>
        <end position="25"/>
    </location>
</feature>
<sequence>MNHSIKFILYAFAFGLLVGYSIARAADVTDSAEIEVRTEIQDLIRIEGLDELLVISGTDNTDWTGSTEFKVKRQGANANTRLSYQLLLESNTQGNAQEFFLVDGENILPINIAYTTDDKEGLLRYGEWSTELLTDQGFTEDQQDDDNLALTFVVKKNTIVSARAGAYESVVTVMVRAR</sequence>
<evidence type="ECO:0000256" key="1">
    <source>
        <dbReference type="SAM" id="SignalP"/>
    </source>
</evidence>
<dbReference type="EMBL" id="FWPT01000004">
    <property type="protein sequence ID" value="SMA45917.1"/>
    <property type="molecule type" value="Genomic_DNA"/>
</dbReference>
<keyword evidence="3" id="KW-1185">Reference proteome</keyword>
<evidence type="ECO:0000313" key="3">
    <source>
        <dbReference type="Proteomes" id="UP000196573"/>
    </source>
</evidence>
<name>A0A1X7ALH1_9GAMM</name>
<gene>
    <name evidence="2" type="ORF">EHSB41UT_02035</name>
</gene>
<evidence type="ECO:0000313" key="2">
    <source>
        <dbReference type="EMBL" id="SMA45917.1"/>
    </source>
</evidence>
<dbReference type="AlphaFoldDB" id="A0A1X7ALH1"/>
<proteinExistence type="predicted"/>
<organism evidence="2 3">
    <name type="scientific">Parendozoicomonas haliclonae</name>
    <dbReference type="NCBI Taxonomy" id="1960125"/>
    <lineage>
        <taxon>Bacteria</taxon>
        <taxon>Pseudomonadati</taxon>
        <taxon>Pseudomonadota</taxon>
        <taxon>Gammaproteobacteria</taxon>
        <taxon>Oceanospirillales</taxon>
        <taxon>Endozoicomonadaceae</taxon>
        <taxon>Parendozoicomonas</taxon>
    </lineage>
</organism>
<dbReference type="Proteomes" id="UP000196573">
    <property type="component" value="Unassembled WGS sequence"/>
</dbReference>
<protein>
    <submittedName>
        <fullName evidence="2">Uncharacterized protein</fullName>
    </submittedName>
</protein>
<accession>A0A1X7ALH1</accession>
<reference evidence="2 3" key="1">
    <citation type="submission" date="2017-03" db="EMBL/GenBank/DDBJ databases">
        <authorList>
            <person name="Afonso C.L."/>
            <person name="Miller P.J."/>
            <person name="Scott M.A."/>
            <person name="Spackman E."/>
            <person name="Goraichik I."/>
            <person name="Dimitrov K.M."/>
            <person name="Suarez D.L."/>
            <person name="Swayne D.E."/>
        </authorList>
    </citation>
    <scope>NUCLEOTIDE SEQUENCE [LARGE SCALE GENOMIC DNA]</scope>
    <source>
        <strain evidence="2">SB41UT1</strain>
    </source>
</reference>
<keyword evidence="1" id="KW-0732">Signal</keyword>